<dbReference type="OrthoDB" id="6162375at2759"/>
<evidence type="ECO:0000256" key="5">
    <source>
        <dbReference type="SAM" id="MobiDB-lite"/>
    </source>
</evidence>
<feature type="compositionally biased region" description="Gly residues" evidence="5">
    <location>
        <begin position="62"/>
        <end position="71"/>
    </location>
</feature>
<keyword evidence="4" id="KW-0175">Coiled coil</keyword>
<dbReference type="Pfam" id="PF18570">
    <property type="entry name" value="Nup54_57_C"/>
    <property type="match status" value="1"/>
</dbReference>
<dbReference type="AlphaFoldDB" id="A0A9P7YYA7"/>
<dbReference type="PANTHER" id="PTHR13000">
    <property type="entry name" value="NUCLEOPORIN P54"/>
    <property type="match status" value="1"/>
</dbReference>
<feature type="domain" description="Nucleoporin Nup54 alpha-helical" evidence="6">
    <location>
        <begin position="183"/>
        <end position="318"/>
    </location>
</feature>
<feature type="compositionally biased region" description="Polar residues" evidence="5">
    <location>
        <begin position="107"/>
        <end position="124"/>
    </location>
</feature>
<protein>
    <submittedName>
        <fullName evidence="7">Nucleoporin complex subunit 54-domain-containing protein</fullName>
    </submittedName>
</protein>
<dbReference type="Gene3D" id="1.20.5.490">
    <property type="entry name" value="Single helix bin"/>
    <property type="match status" value="1"/>
</dbReference>
<sequence length="392" mass="43824">MFSSTQQNTSGGGGLFAGATTTQTGGGLFPGFGQSTQQNQPQNQQGGGLFSGLGQNQNQQGTGLGGFGGFGQSAQDQQKPSLFSGFGGNQHNQQQNTLGQSQQQRGGFNNSITQNQGFGQSQQTFQHSLWQPNSQLRPREKGVEEQMAALLDAWNPENPHCKFKHYFYNKYDDTRAMFFQPSDKDDPKAWEEALSKKPGPAYIPILVTGFAQLAERIVAQQESVNRFNIRLHQINDSLTTLLQRHDTELSIRAMDAKRKHNVIKQRCLALATKVQVLQNRGYQLGPPEEELKLKLAALDKGVNDPGLNSRGEEIWARMVTVQERAKLLRAEIEKAGTTGDEILDQDTTNRAHKILEDYQTQLIHLKKELDKIQTDYVEWENQQPERQNLNGQ</sequence>
<feature type="compositionally biased region" description="Low complexity" evidence="5">
    <location>
        <begin position="52"/>
        <end position="61"/>
    </location>
</feature>
<dbReference type="GO" id="GO:0006607">
    <property type="term" value="P:NLS-bearing protein import into nucleus"/>
    <property type="evidence" value="ECO:0007669"/>
    <property type="project" value="TreeGrafter"/>
</dbReference>
<dbReference type="EMBL" id="MU254226">
    <property type="protein sequence ID" value="KAG9241353.1"/>
    <property type="molecule type" value="Genomic_DNA"/>
</dbReference>
<keyword evidence="2" id="KW-0813">Transport</keyword>
<dbReference type="PANTHER" id="PTHR13000:SF0">
    <property type="entry name" value="NUCLEOPORIN P54"/>
    <property type="match status" value="1"/>
</dbReference>
<evidence type="ECO:0000256" key="2">
    <source>
        <dbReference type="ARBA" id="ARBA00022448"/>
    </source>
</evidence>
<evidence type="ECO:0000256" key="3">
    <source>
        <dbReference type="ARBA" id="ARBA00023242"/>
    </source>
</evidence>
<reference evidence="7" key="1">
    <citation type="journal article" date="2021" name="IMA Fungus">
        <title>Genomic characterization of three marine fungi, including Emericellopsis atlantica sp. nov. with signatures of a generalist lifestyle and marine biomass degradation.</title>
        <authorList>
            <person name="Hagestad O.C."/>
            <person name="Hou L."/>
            <person name="Andersen J.H."/>
            <person name="Hansen E.H."/>
            <person name="Altermark B."/>
            <person name="Li C."/>
            <person name="Kuhnert E."/>
            <person name="Cox R.J."/>
            <person name="Crous P.W."/>
            <person name="Spatafora J.W."/>
            <person name="Lail K."/>
            <person name="Amirebrahimi M."/>
            <person name="Lipzen A."/>
            <person name="Pangilinan J."/>
            <person name="Andreopoulos W."/>
            <person name="Hayes R.D."/>
            <person name="Ng V."/>
            <person name="Grigoriev I.V."/>
            <person name="Jackson S.A."/>
            <person name="Sutton T.D.S."/>
            <person name="Dobson A.D.W."/>
            <person name="Rama T."/>
        </authorList>
    </citation>
    <scope>NUCLEOTIDE SEQUENCE</scope>
    <source>
        <strain evidence="7">TRa3180A</strain>
    </source>
</reference>
<comment type="caution">
    <text evidence="7">The sequence shown here is derived from an EMBL/GenBank/DDBJ whole genome shotgun (WGS) entry which is preliminary data.</text>
</comment>
<dbReference type="GO" id="GO:0006999">
    <property type="term" value="P:nuclear pore organization"/>
    <property type="evidence" value="ECO:0007669"/>
    <property type="project" value="TreeGrafter"/>
</dbReference>
<accession>A0A9P7YYA7</accession>
<evidence type="ECO:0000256" key="1">
    <source>
        <dbReference type="ARBA" id="ARBA00004123"/>
    </source>
</evidence>
<feature type="compositionally biased region" description="Low complexity" evidence="5">
    <location>
        <begin position="89"/>
        <end position="106"/>
    </location>
</feature>
<dbReference type="Pfam" id="PF13874">
    <property type="entry name" value="Nup54"/>
    <property type="match status" value="1"/>
</dbReference>
<dbReference type="InterPro" id="IPR025712">
    <property type="entry name" value="Nup54_alpha-helical_dom"/>
</dbReference>
<evidence type="ECO:0000313" key="8">
    <source>
        <dbReference type="Proteomes" id="UP000887226"/>
    </source>
</evidence>
<gene>
    <name evidence="7" type="ORF">BJ878DRAFT_233403</name>
</gene>
<evidence type="ECO:0000256" key="4">
    <source>
        <dbReference type="SAM" id="Coils"/>
    </source>
</evidence>
<proteinExistence type="predicted"/>
<dbReference type="Proteomes" id="UP000887226">
    <property type="component" value="Unassembled WGS sequence"/>
</dbReference>
<feature type="region of interest" description="Disordered" evidence="5">
    <location>
        <begin position="1"/>
        <end position="124"/>
    </location>
</feature>
<organism evidence="7 8">
    <name type="scientific">Calycina marina</name>
    <dbReference type="NCBI Taxonomy" id="1763456"/>
    <lineage>
        <taxon>Eukaryota</taxon>
        <taxon>Fungi</taxon>
        <taxon>Dikarya</taxon>
        <taxon>Ascomycota</taxon>
        <taxon>Pezizomycotina</taxon>
        <taxon>Leotiomycetes</taxon>
        <taxon>Helotiales</taxon>
        <taxon>Pezizellaceae</taxon>
        <taxon>Calycina</taxon>
    </lineage>
</organism>
<comment type="subcellular location">
    <subcellularLocation>
        <location evidence="1">Nucleus</location>
    </subcellularLocation>
</comment>
<name>A0A9P7YYA7_9HELO</name>
<keyword evidence="3" id="KW-0539">Nucleus</keyword>
<feature type="compositionally biased region" description="Low complexity" evidence="5">
    <location>
        <begin position="31"/>
        <end position="44"/>
    </location>
</feature>
<dbReference type="GO" id="GO:0017056">
    <property type="term" value="F:structural constituent of nuclear pore"/>
    <property type="evidence" value="ECO:0007669"/>
    <property type="project" value="TreeGrafter"/>
</dbReference>
<feature type="coiled-coil region" evidence="4">
    <location>
        <begin position="355"/>
        <end position="382"/>
    </location>
</feature>
<dbReference type="InterPro" id="IPR024864">
    <property type="entry name" value="Nup54/Nup57/Nup44"/>
</dbReference>
<dbReference type="Gene3D" id="1.20.5.3600">
    <property type="match status" value="1"/>
</dbReference>
<dbReference type="GO" id="GO:0036228">
    <property type="term" value="P:protein localization to nuclear inner membrane"/>
    <property type="evidence" value="ECO:0007669"/>
    <property type="project" value="TreeGrafter"/>
</dbReference>
<dbReference type="GO" id="GO:0044613">
    <property type="term" value="C:nuclear pore central transport channel"/>
    <property type="evidence" value="ECO:0007669"/>
    <property type="project" value="TreeGrafter"/>
</dbReference>
<evidence type="ECO:0000259" key="6">
    <source>
        <dbReference type="Pfam" id="PF13874"/>
    </source>
</evidence>
<keyword evidence="8" id="KW-1185">Reference proteome</keyword>
<evidence type="ECO:0000313" key="7">
    <source>
        <dbReference type="EMBL" id="KAG9241353.1"/>
    </source>
</evidence>